<dbReference type="AlphaFoldDB" id="A0A2T6AFB7"/>
<evidence type="ECO:0000313" key="6">
    <source>
        <dbReference type="Proteomes" id="UP000244174"/>
    </source>
</evidence>
<sequence length="243" mass="28268">MTDYPKITPLGDRSILIDFGDKINDETLDKVLFYKQKLENEKFKQRVEVINTYNSLLISYMFTIEDVYSEFLRLKDLLTEANIPKKTNYRIFHIPVCYDEEFGLDLEHISRQKNLSINRIIELHTVPIYQVYFIGFLPGFLYLGGLDSRLQISRKETPRRSVEKGSVGIGENQTGIYPKNSPGGWQILGRSPLQLFDKNEDPPCPFSAGDKIKFEAVSREDYDRIEQDVNEGNYQLKFEDHHG</sequence>
<reference evidence="5 6" key="1">
    <citation type="submission" date="2018-04" db="EMBL/GenBank/DDBJ databases">
        <title>Genomic Encyclopedia of Archaeal and Bacterial Type Strains, Phase II (KMG-II): from individual species to whole genera.</title>
        <authorList>
            <person name="Goeker M."/>
        </authorList>
    </citation>
    <scope>NUCLEOTIDE SEQUENCE [LARGE SCALE GENOMIC DNA]</scope>
    <source>
        <strain evidence="5 6">DSM 23082</strain>
    </source>
</reference>
<dbReference type="PANTHER" id="PTHR34698:SF2">
    <property type="entry name" value="5-OXOPROLINASE SUBUNIT B"/>
    <property type="match status" value="1"/>
</dbReference>
<keyword evidence="2" id="KW-0378">Hydrolase</keyword>
<proteinExistence type="predicted"/>
<evidence type="ECO:0000259" key="4">
    <source>
        <dbReference type="SMART" id="SM00796"/>
    </source>
</evidence>
<evidence type="ECO:0000256" key="2">
    <source>
        <dbReference type="ARBA" id="ARBA00022801"/>
    </source>
</evidence>
<dbReference type="Proteomes" id="UP000244174">
    <property type="component" value="Unassembled WGS sequence"/>
</dbReference>
<organism evidence="5 6">
    <name type="scientific">Christiangramia gaetbulicola</name>
    <dbReference type="NCBI Taxonomy" id="703340"/>
    <lineage>
        <taxon>Bacteria</taxon>
        <taxon>Pseudomonadati</taxon>
        <taxon>Bacteroidota</taxon>
        <taxon>Flavobacteriia</taxon>
        <taxon>Flavobacteriales</taxon>
        <taxon>Flavobacteriaceae</taxon>
        <taxon>Christiangramia</taxon>
    </lineage>
</organism>
<evidence type="ECO:0000256" key="1">
    <source>
        <dbReference type="ARBA" id="ARBA00022741"/>
    </source>
</evidence>
<dbReference type="EMBL" id="QBKQ01000003">
    <property type="protein sequence ID" value="PTX42515.1"/>
    <property type="molecule type" value="Genomic_DNA"/>
</dbReference>
<dbReference type="GO" id="GO:0005524">
    <property type="term" value="F:ATP binding"/>
    <property type="evidence" value="ECO:0007669"/>
    <property type="project" value="UniProtKB-KW"/>
</dbReference>
<comment type="caution">
    <text evidence="5">The sequence shown here is derived from an EMBL/GenBank/DDBJ whole genome shotgun (WGS) entry which is preliminary data.</text>
</comment>
<keyword evidence="1" id="KW-0547">Nucleotide-binding</keyword>
<dbReference type="SUPFAM" id="SSF50891">
    <property type="entry name" value="Cyclophilin-like"/>
    <property type="match status" value="1"/>
</dbReference>
<dbReference type="Pfam" id="PF02682">
    <property type="entry name" value="CT_C_D"/>
    <property type="match status" value="1"/>
</dbReference>
<dbReference type="SMART" id="SM00796">
    <property type="entry name" value="AHS1"/>
    <property type="match status" value="1"/>
</dbReference>
<dbReference type="NCBIfam" id="TIGR00370">
    <property type="entry name" value="5-oxoprolinase subunit PxpB"/>
    <property type="match status" value="1"/>
</dbReference>
<keyword evidence="6" id="KW-1185">Reference proteome</keyword>
<name>A0A2T6AFB7_9FLAO</name>
<dbReference type="PANTHER" id="PTHR34698">
    <property type="entry name" value="5-OXOPROLINASE SUBUNIT B"/>
    <property type="match status" value="1"/>
</dbReference>
<dbReference type="Gene3D" id="2.40.100.10">
    <property type="entry name" value="Cyclophilin-like"/>
    <property type="match status" value="1"/>
</dbReference>
<dbReference type="InterPro" id="IPR003833">
    <property type="entry name" value="CT_C_D"/>
</dbReference>
<dbReference type="InterPro" id="IPR010016">
    <property type="entry name" value="PxpB"/>
</dbReference>
<dbReference type="InterPro" id="IPR029000">
    <property type="entry name" value="Cyclophilin-like_dom_sf"/>
</dbReference>
<evidence type="ECO:0000313" key="5">
    <source>
        <dbReference type="EMBL" id="PTX42515.1"/>
    </source>
</evidence>
<accession>A0A2T6AFB7</accession>
<dbReference type="SUPFAM" id="SSF160467">
    <property type="entry name" value="PH0987 N-terminal domain-like"/>
    <property type="match status" value="1"/>
</dbReference>
<evidence type="ECO:0000256" key="3">
    <source>
        <dbReference type="ARBA" id="ARBA00022840"/>
    </source>
</evidence>
<keyword evidence="3" id="KW-0067">ATP-binding</keyword>
<gene>
    <name evidence="5" type="ORF">C8P64_2945</name>
</gene>
<dbReference type="OrthoDB" id="9778567at2"/>
<dbReference type="GO" id="GO:0016787">
    <property type="term" value="F:hydrolase activity"/>
    <property type="evidence" value="ECO:0007669"/>
    <property type="project" value="UniProtKB-KW"/>
</dbReference>
<feature type="domain" description="Carboxyltransferase" evidence="4">
    <location>
        <begin position="5"/>
        <end position="206"/>
    </location>
</feature>
<dbReference type="RefSeq" id="WP_108172800.1">
    <property type="nucleotide sequence ID" value="NZ_QBKQ01000003.1"/>
</dbReference>
<dbReference type="Gene3D" id="3.30.1360.40">
    <property type="match status" value="1"/>
</dbReference>
<protein>
    <submittedName>
        <fullName evidence="5">KipI family sensor histidine kinase inhibitor</fullName>
    </submittedName>
</protein>